<dbReference type="RefSeq" id="XP_041225145.1">
    <property type="nucleotide sequence ID" value="XM_041364339.1"/>
</dbReference>
<organism evidence="1 2">
    <name type="scientific">Suillus fuscotomentosus</name>
    <dbReference type="NCBI Taxonomy" id="1912939"/>
    <lineage>
        <taxon>Eukaryota</taxon>
        <taxon>Fungi</taxon>
        <taxon>Dikarya</taxon>
        <taxon>Basidiomycota</taxon>
        <taxon>Agaricomycotina</taxon>
        <taxon>Agaricomycetes</taxon>
        <taxon>Agaricomycetidae</taxon>
        <taxon>Boletales</taxon>
        <taxon>Suillineae</taxon>
        <taxon>Suillaceae</taxon>
        <taxon>Suillus</taxon>
    </lineage>
</organism>
<dbReference type="AlphaFoldDB" id="A0AAD4E6Y3"/>
<keyword evidence="2" id="KW-1185">Reference proteome</keyword>
<reference evidence="1" key="1">
    <citation type="journal article" date="2020" name="New Phytol.">
        <title>Comparative genomics reveals dynamic genome evolution in host specialist ectomycorrhizal fungi.</title>
        <authorList>
            <person name="Lofgren L.A."/>
            <person name="Nguyen N.H."/>
            <person name="Vilgalys R."/>
            <person name="Ruytinx J."/>
            <person name="Liao H.L."/>
            <person name="Branco S."/>
            <person name="Kuo A."/>
            <person name="LaButti K."/>
            <person name="Lipzen A."/>
            <person name="Andreopoulos W."/>
            <person name="Pangilinan J."/>
            <person name="Riley R."/>
            <person name="Hundley H."/>
            <person name="Na H."/>
            <person name="Barry K."/>
            <person name="Grigoriev I.V."/>
            <person name="Stajich J.E."/>
            <person name="Kennedy P.G."/>
        </authorList>
    </citation>
    <scope>NUCLEOTIDE SEQUENCE</scope>
    <source>
        <strain evidence="1">FC203</strain>
    </source>
</reference>
<accession>A0AAD4E6Y3</accession>
<sequence>MNLLNEPILAPHFEWNAQQLYKHDDHWWRIQSSLPNNGVPFAFILYADKTHLSSSGNVKGYPVIAQCTNLPVGIQNCAGIGGDRLVGWLPIVPEDAEEDHKLSYTNLKRVFLEVVILYSKTGFAHKCFDDVEWWLYALILLLSADYEEQCMMALIWGTGSLCPCPICLVPSSKLRDHTVTYPTRKVEDAQIRVKLYENHATGEAALKEQGLRPVKNIFWRVENSNPHETISQDPLHTFQGGLYGYHIHEEAKSLAELLGCSALKQIDEQFDAFPRWRGLNHFRWVTNISFSDGNKFRDISKQFLFAAHNVLTKQKSKAGYMLLRCIASYLKVDMYISLDTQMESTLAAGEAAYVEFLKCLDEYCKVAGDSTKNWNFPKVHAGKHIFHDIREKGTTWNFSTHPNEKQHGPLKQMYLHQMNHKDIANQLLQIDHRTLVFELIGGHIAQLDEQRLQELRDADNNNNNPDDNDDPEDATHIGMSFQGHIYLGSPQRPTSFADVEEANSSSCAFDQFRKKFSTFINKFLPAHDIPLPDGKTWLRPAAQDKLQEYRYLKVHYKSVIDWKLATDYLCCNPNFHRHERHDCALIRTHDKDGNSKNIFAQILFMFKYSVGDQCLDLALVLPMDAPIGPRPAVDQDLQFTRLRAWPAASSEFLSIHSIICGALVVPDYANPH</sequence>
<evidence type="ECO:0000313" key="1">
    <source>
        <dbReference type="EMBL" id="KAG1899569.1"/>
    </source>
</evidence>
<name>A0AAD4E6Y3_9AGAM</name>
<dbReference type="Proteomes" id="UP001195769">
    <property type="component" value="Unassembled WGS sequence"/>
</dbReference>
<evidence type="ECO:0000313" key="2">
    <source>
        <dbReference type="Proteomes" id="UP001195769"/>
    </source>
</evidence>
<comment type="caution">
    <text evidence="1">The sequence shown here is derived from an EMBL/GenBank/DDBJ whole genome shotgun (WGS) entry which is preliminary data.</text>
</comment>
<dbReference type="Pfam" id="PF18759">
    <property type="entry name" value="Plavaka"/>
    <property type="match status" value="1"/>
</dbReference>
<dbReference type="EMBL" id="JABBWK010000032">
    <property type="protein sequence ID" value="KAG1899569.1"/>
    <property type="molecule type" value="Genomic_DNA"/>
</dbReference>
<dbReference type="InterPro" id="IPR041078">
    <property type="entry name" value="Plavaka"/>
</dbReference>
<protein>
    <submittedName>
        <fullName evidence="1">Uncharacterized protein</fullName>
    </submittedName>
</protein>
<dbReference type="GeneID" id="64658637"/>
<proteinExistence type="predicted"/>
<gene>
    <name evidence="1" type="ORF">F5891DRAFT_1128965</name>
</gene>